<evidence type="ECO:0000259" key="13">
    <source>
        <dbReference type="Pfam" id="PF00149"/>
    </source>
</evidence>
<dbReference type="GO" id="GO:0004050">
    <property type="term" value="F:apyrase activity"/>
    <property type="evidence" value="ECO:0007669"/>
    <property type="project" value="UniProtKB-EC"/>
</dbReference>
<dbReference type="GO" id="GO:0005576">
    <property type="term" value="C:extracellular region"/>
    <property type="evidence" value="ECO:0007669"/>
    <property type="project" value="UniProtKB-SubCell"/>
</dbReference>
<evidence type="ECO:0000256" key="12">
    <source>
        <dbReference type="RuleBase" id="RU362119"/>
    </source>
</evidence>
<feature type="chain" id="PRO_5024469194" description="apyrase" evidence="12">
    <location>
        <begin position="18"/>
        <end position="544"/>
    </location>
</feature>
<dbReference type="PANTHER" id="PTHR11575:SF32">
    <property type="entry name" value="APYRASE-LIKE PROTEIN"/>
    <property type="match status" value="1"/>
</dbReference>
<accession>A0A5N4A9J9</accession>
<keyword evidence="11" id="KW-1199">Hemostasis impairing toxin</keyword>
<dbReference type="InterPro" id="IPR004843">
    <property type="entry name" value="Calcineurin-like_PHP"/>
</dbReference>
<keyword evidence="8 12" id="KW-0732">Signal</keyword>
<dbReference type="FunCoup" id="A0A5N4A9J9">
    <property type="interactions" value="40"/>
</dbReference>
<keyword evidence="16" id="KW-1185">Reference proteome</keyword>
<dbReference type="Pfam" id="PF00149">
    <property type="entry name" value="Metallophos"/>
    <property type="match status" value="1"/>
</dbReference>
<evidence type="ECO:0000256" key="6">
    <source>
        <dbReference type="ARBA" id="ARBA00022656"/>
    </source>
</evidence>
<dbReference type="CDD" id="cd07409">
    <property type="entry name" value="MPP_CD73_N"/>
    <property type="match status" value="1"/>
</dbReference>
<dbReference type="GO" id="GO:0005886">
    <property type="term" value="C:plasma membrane"/>
    <property type="evidence" value="ECO:0007669"/>
    <property type="project" value="TreeGrafter"/>
</dbReference>
<keyword evidence="9 12" id="KW-0547">Nucleotide-binding</keyword>
<protein>
    <recommendedName>
        <fullName evidence="3">apyrase</fullName>
        <ecNumber evidence="3">3.6.1.5</ecNumber>
    </recommendedName>
</protein>
<evidence type="ECO:0000256" key="5">
    <source>
        <dbReference type="ARBA" id="ARBA00022525"/>
    </source>
</evidence>
<evidence type="ECO:0000256" key="2">
    <source>
        <dbReference type="ARBA" id="ARBA00006654"/>
    </source>
</evidence>
<dbReference type="InterPro" id="IPR006179">
    <property type="entry name" value="5_nucleotidase/apyrase"/>
</dbReference>
<dbReference type="PANTHER" id="PTHR11575">
    <property type="entry name" value="5'-NUCLEOTIDASE-RELATED"/>
    <property type="match status" value="1"/>
</dbReference>
<sequence length="544" mass="60531">MLKVVFPLLLIFEAVSAFSIRNATAFQVHVIHLNDFHARFEETSRKSGTCKSDCIGGFSRIYSAVNQQLKKYPDSIVLNAGDNFQGTLWYNLYKWNVTQHFMNMIPFDAHTLGNHEFDNGIDGVVPFIKALNAPVLAVNIDDSGEPDFQGIYRKSMVIVRDGRRIGVIGVLLSTTDSISSTRKLKFYEESTSVNNEADRLVKEENVTTVIVLSHCGYIIEKEIARKAAPGISLIVGAHSHSFLYTGNNTPNGKQPAGPYPTVVKAKDGHDVLVVQAAAYTEFLGDITIDYDGEGNVVSWSGQPIYTDSSIPQDTEINEEIALWKRGMDELANEVVGYSNVVLDNRKCRRQECNIGSFIADAMVNANLETNEEGVWAYANIAFMNAGGIRTSIPVGEITFGDLMQVTPFESTVDVGEVKGKHIKEILEQSAKPFNNQRIMSSLDIIQTSGIHVRYNMSRSFGSKVESVKVLCRKCPVPKYEPLQLEQTYRIIVPSFLANGGDGYKVIKDNLVNRRVGDMDYEVVKRYLKKMSPVIQSIDGRIEIV</sequence>
<organism evidence="15 16">
    <name type="scientific">Photinus pyralis</name>
    <name type="common">Common eastern firefly</name>
    <name type="synonym">Lampyris pyralis</name>
    <dbReference type="NCBI Taxonomy" id="7054"/>
    <lineage>
        <taxon>Eukaryota</taxon>
        <taxon>Metazoa</taxon>
        <taxon>Ecdysozoa</taxon>
        <taxon>Arthropoda</taxon>
        <taxon>Hexapoda</taxon>
        <taxon>Insecta</taxon>
        <taxon>Pterygota</taxon>
        <taxon>Neoptera</taxon>
        <taxon>Endopterygota</taxon>
        <taxon>Coleoptera</taxon>
        <taxon>Polyphaga</taxon>
        <taxon>Elateriformia</taxon>
        <taxon>Elateroidea</taxon>
        <taxon>Lampyridae</taxon>
        <taxon>Lampyrinae</taxon>
        <taxon>Photinus</taxon>
    </lineage>
</organism>
<keyword evidence="6" id="KW-0800">Toxin</keyword>
<keyword evidence="10 12" id="KW-0378">Hydrolase</keyword>
<dbReference type="GO" id="GO:0006196">
    <property type="term" value="P:AMP catabolic process"/>
    <property type="evidence" value="ECO:0007669"/>
    <property type="project" value="TreeGrafter"/>
</dbReference>
<evidence type="ECO:0000256" key="7">
    <source>
        <dbReference type="ARBA" id="ARBA00022723"/>
    </source>
</evidence>
<evidence type="ECO:0000256" key="8">
    <source>
        <dbReference type="ARBA" id="ARBA00022729"/>
    </source>
</evidence>
<keyword evidence="5" id="KW-0964">Secreted</keyword>
<dbReference type="SUPFAM" id="SSF56300">
    <property type="entry name" value="Metallo-dependent phosphatases"/>
    <property type="match status" value="1"/>
</dbReference>
<dbReference type="InterPro" id="IPR008334">
    <property type="entry name" value="5'-Nucleotdase_C"/>
</dbReference>
<dbReference type="GO" id="GO:0090729">
    <property type="term" value="F:toxin activity"/>
    <property type="evidence" value="ECO:0007669"/>
    <property type="project" value="UniProtKB-KW"/>
</dbReference>
<feature type="signal peptide" evidence="12">
    <location>
        <begin position="1"/>
        <end position="17"/>
    </location>
</feature>
<comment type="similarity">
    <text evidence="2 12">Belongs to the 5'-nucleotidase family.</text>
</comment>
<dbReference type="EMBL" id="VVIM01000009">
    <property type="protein sequence ID" value="KAB0793969.1"/>
    <property type="molecule type" value="Genomic_DNA"/>
</dbReference>
<feature type="domain" description="Calcineurin-like phosphoesterase" evidence="13">
    <location>
        <begin position="29"/>
        <end position="241"/>
    </location>
</feature>
<dbReference type="PRINTS" id="PR01607">
    <property type="entry name" value="APYRASEFAMLY"/>
</dbReference>
<evidence type="ECO:0000256" key="4">
    <source>
        <dbReference type="ARBA" id="ARBA00022442"/>
    </source>
</evidence>
<feature type="domain" description="5'-Nucleotidase C-terminal" evidence="14">
    <location>
        <begin position="334"/>
        <end position="507"/>
    </location>
</feature>
<dbReference type="FunFam" id="3.90.780.10:FF:000001">
    <property type="entry name" value="NT5E isoform 3"/>
    <property type="match status" value="1"/>
</dbReference>
<dbReference type="PROSITE" id="PS00786">
    <property type="entry name" value="5_NUCLEOTIDASE_2"/>
    <property type="match status" value="1"/>
</dbReference>
<evidence type="ECO:0000256" key="3">
    <source>
        <dbReference type="ARBA" id="ARBA00012148"/>
    </source>
</evidence>
<evidence type="ECO:0000313" key="15">
    <source>
        <dbReference type="EMBL" id="KAB0793969.1"/>
    </source>
</evidence>
<dbReference type="Proteomes" id="UP000327044">
    <property type="component" value="Unassembled WGS sequence"/>
</dbReference>
<evidence type="ECO:0000259" key="14">
    <source>
        <dbReference type="Pfam" id="PF02872"/>
    </source>
</evidence>
<dbReference type="InParanoid" id="A0A5N4A9J9"/>
<dbReference type="AlphaFoldDB" id="A0A5N4A9J9"/>
<dbReference type="Gene3D" id="3.60.21.10">
    <property type="match status" value="1"/>
</dbReference>
<dbReference type="GO" id="GO:0000166">
    <property type="term" value="F:nucleotide binding"/>
    <property type="evidence" value="ECO:0007669"/>
    <property type="project" value="UniProtKB-KW"/>
</dbReference>
<evidence type="ECO:0000256" key="10">
    <source>
        <dbReference type="ARBA" id="ARBA00022801"/>
    </source>
</evidence>
<evidence type="ECO:0000256" key="1">
    <source>
        <dbReference type="ARBA" id="ARBA00004613"/>
    </source>
</evidence>
<dbReference type="OrthoDB" id="7722975at2759"/>
<keyword evidence="7" id="KW-0479">Metal-binding</keyword>
<keyword evidence="4" id="KW-1201">Platelet aggregation inhibiting toxin</keyword>
<dbReference type="InterPro" id="IPR029052">
    <property type="entry name" value="Metallo-depent_PP-like"/>
</dbReference>
<dbReference type="SUPFAM" id="SSF55816">
    <property type="entry name" value="5'-nucleotidase (syn. UDP-sugar hydrolase), C-terminal domain"/>
    <property type="match status" value="1"/>
</dbReference>
<name>A0A5N4A9J9_PHOPY</name>
<evidence type="ECO:0000256" key="11">
    <source>
        <dbReference type="ARBA" id="ARBA00023240"/>
    </source>
</evidence>
<dbReference type="GO" id="GO:0046872">
    <property type="term" value="F:metal ion binding"/>
    <property type="evidence" value="ECO:0007669"/>
    <property type="project" value="UniProtKB-KW"/>
</dbReference>
<reference evidence="15 16" key="1">
    <citation type="journal article" date="2018" name="Elife">
        <title>Firefly genomes illuminate parallel origins of bioluminescence in beetles.</title>
        <authorList>
            <person name="Fallon T.R."/>
            <person name="Lower S.E."/>
            <person name="Chang C.H."/>
            <person name="Bessho-Uehara M."/>
            <person name="Martin G.J."/>
            <person name="Bewick A.J."/>
            <person name="Behringer M."/>
            <person name="Debat H.J."/>
            <person name="Wong I."/>
            <person name="Day J.C."/>
            <person name="Suvorov A."/>
            <person name="Silva C.J."/>
            <person name="Stanger-Hall K.F."/>
            <person name="Hall D.W."/>
            <person name="Schmitz R.J."/>
            <person name="Nelson D.R."/>
            <person name="Lewis S.M."/>
            <person name="Shigenobu S."/>
            <person name="Bybee S.M."/>
            <person name="Larracuente A.M."/>
            <person name="Oba Y."/>
            <person name="Weng J.K."/>
        </authorList>
    </citation>
    <scope>NUCLEOTIDE SEQUENCE [LARGE SCALE GENOMIC DNA]</scope>
    <source>
        <strain evidence="15">1611_PpyrPB1</strain>
        <tissue evidence="15">Whole body</tissue>
    </source>
</reference>
<comment type="caution">
    <text evidence="15">The sequence shown here is derived from an EMBL/GenBank/DDBJ whole genome shotgun (WGS) entry which is preliminary data.</text>
</comment>
<dbReference type="Gene3D" id="3.90.780.10">
    <property type="entry name" value="5'-Nucleotidase, C-terminal domain"/>
    <property type="match status" value="1"/>
</dbReference>
<dbReference type="FunFam" id="3.60.21.10:FF:000020">
    <property type="entry name" value="NT5E isoform 4"/>
    <property type="match status" value="1"/>
</dbReference>
<evidence type="ECO:0000256" key="9">
    <source>
        <dbReference type="ARBA" id="ARBA00022741"/>
    </source>
</evidence>
<gene>
    <name evidence="15" type="ORF">PPYR_13589</name>
</gene>
<comment type="subcellular location">
    <subcellularLocation>
        <location evidence="1">Secreted</location>
    </subcellularLocation>
</comment>
<dbReference type="GO" id="GO:0008253">
    <property type="term" value="F:5'-nucleotidase activity"/>
    <property type="evidence" value="ECO:0007669"/>
    <property type="project" value="TreeGrafter"/>
</dbReference>
<proteinExistence type="inferred from homology"/>
<dbReference type="EC" id="3.6.1.5" evidence="3"/>
<dbReference type="InterPro" id="IPR006146">
    <property type="entry name" value="5'-Nucleotdase_CS"/>
</dbReference>
<evidence type="ECO:0000313" key="16">
    <source>
        <dbReference type="Proteomes" id="UP000327044"/>
    </source>
</evidence>
<dbReference type="InterPro" id="IPR036907">
    <property type="entry name" value="5'-Nucleotdase_C_sf"/>
</dbReference>
<dbReference type="Pfam" id="PF02872">
    <property type="entry name" value="5_nucleotid_C"/>
    <property type="match status" value="1"/>
</dbReference>